<reference evidence="2 3" key="1">
    <citation type="journal article" date="2017" name="Mycologia">
        <title>Bifiguratus adelaidae, gen. et sp. nov., a new member of Mucoromycotina in endophytic and soil-dwelling habitats.</title>
        <authorList>
            <person name="Torres-Cruz T.J."/>
            <person name="Billingsley Tobias T.L."/>
            <person name="Almatruk M."/>
            <person name="Hesse C."/>
            <person name="Kuske C.R."/>
            <person name="Desiro A."/>
            <person name="Benucci G.M."/>
            <person name="Bonito G."/>
            <person name="Stajich J.E."/>
            <person name="Dunlap C."/>
            <person name="Arnold A.E."/>
            <person name="Porras-Alfaro A."/>
        </authorList>
    </citation>
    <scope>NUCLEOTIDE SEQUENCE [LARGE SCALE GENOMIC DNA]</scope>
    <source>
        <strain evidence="2 3">AZ0501</strain>
    </source>
</reference>
<feature type="compositionally biased region" description="Polar residues" evidence="1">
    <location>
        <begin position="850"/>
        <end position="859"/>
    </location>
</feature>
<dbReference type="Proteomes" id="UP000242875">
    <property type="component" value="Unassembled WGS sequence"/>
</dbReference>
<comment type="caution">
    <text evidence="2">The sequence shown here is derived from an EMBL/GenBank/DDBJ whole genome shotgun (WGS) entry which is preliminary data.</text>
</comment>
<feature type="region of interest" description="Disordered" evidence="1">
    <location>
        <begin position="815"/>
        <end position="869"/>
    </location>
</feature>
<keyword evidence="3" id="KW-1185">Reference proteome</keyword>
<accession>A0A261XZR5</accession>
<feature type="compositionally biased region" description="Polar residues" evidence="1">
    <location>
        <begin position="815"/>
        <end position="838"/>
    </location>
</feature>
<evidence type="ECO:0000313" key="2">
    <source>
        <dbReference type="EMBL" id="OZJ03846.1"/>
    </source>
</evidence>
<protein>
    <submittedName>
        <fullName evidence="2">Uncharacterized protein</fullName>
    </submittedName>
</protein>
<proteinExistence type="predicted"/>
<sequence length="869" mass="96184">MLFSSNAALPTTPTSSLAEAFQYSLFLTDKTVRTLSTSDLYEEPAIQVASTSDETRPPFARRCHSEAKVAEIPIPTTLATEHKTSDRPNVQADNVHLGMLDHMVFHHVATSGLIHPSDNAFRCNPIECKATTCWWQTSEGQRIWGLTWGIKQTVLLLERGNVSAARTLMKQTCPGFIERHPGLIGRALCELELIELLRPSQVHPSAKAISHLSHHLPLLAPPHHRPVHPTSVQLQRMHKLMQDKELPETAAFATEDFTHYETRLLSYIYDPSLCAGTGAWGSRCVERGKGIWSMDRRRWCAKLVASAMGRDVWTRVLEEQKVQPQCDIVDIRNDEFPRMVVFMAALSSLANDEQVMVEWVGGEQCNVQGCAGLHDRDAEVTPLSALIAHRTHIPSTVAAHYLSQHRHSVHSFLLYASRQGLLRLRQSLSVPSSTVSLQRNDDSVTTPYSTFRTIEHDDILDALVLDYAFSRNIISATACSFQAGAHPCHHDGEKVRRDSACIMNEPRRGTADELHRDSSNWLSDVIARSQQCEQDGPSNPSAAESILDLLASHHIYPVDGTPTSPSSQIKGDEDMPVFSNPFGDVHALSASLYIALLYTQVLELAYWQKVNSAWRLVREVMSPVTIHFPDTMPYLKRAVYLLTKAGNEQGKDEYKQYVKAAWDEFNPSHLTGSLTSALSPVAGEADPLLVLVLSQGLEEWTRAGGAIETDAAESEPKRHGLTDLERAWIVNLHSLDAYALTSQQRNAVFGTRPIDVQSISDAGHPTFPTEPFSSSIGHDTGPVSPVWPIHGPTAAQDIPNRYARVRRKSSITISPTSGWTNLSMSPSSPSTFAKSASMGNPWLDSADFPSLSSTAQPDTKASRRRKSRV</sequence>
<name>A0A261XZR5_9FUNG</name>
<organism evidence="2 3">
    <name type="scientific">Bifiguratus adelaidae</name>
    <dbReference type="NCBI Taxonomy" id="1938954"/>
    <lineage>
        <taxon>Eukaryota</taxon>
        <taxon>Fungi</taxon>
        <taxon>Fungi incertae sedis</taxon>
        <taxon>Mucoromycota</taxon>
        <taxon>Mucoromycotina</taxon>
        <taxon>Endogonomycetes</taxon>
        <taxon>Endogonales</taxon>
        <taxon>Endogonales incertae sedis</taxon>
        <taxon>Bifiguratus</taxon>
    </lineage>
</organism>
<gene>
    <name evidence="2" type="ORF">BZG36_04299</name>
</gene>
<evidence type="ECO:0000313" key="3">
    <source>
        <dbReference type="Proteomes" id="UP000242875"/>
    </source>
</evidence>
<dbReference type="EMBL" id="MVBO01000066">
    <property type="protein sequence ID" value="OZJ03846.1"/>
    <property type="molecule type" value="Genomic_DNA"/>
</dbReference>
<evidence type="ECO:0000256" key="1">
    <source>
        <dbReference type="SAM" id="MobiDB-lite"/>
    </source>
</evidence>
<dbReference type="AlphaFoldDB" id="A0A261XZR5"/>